<dbReference type="Pfam" id="PF08666">
    <property type="entry name" value="SAF"/>
    <property type="match status" value="1"/>
</dbReference>
<dbReference type="PANTHER" id="PTHR30536:SF5">
    <property type="entry name" value="ALTRONATE DEHYDRATASE"/>
    <property type="match status" value="1"/>
</dbReference>
<dbReference type="GO" id="GO:0016787">
    <property type="term" value="F:hydrolase activity"/>
    <property type="evidence" value="ECO:0007669"/>
    <property type="project" value="UniProtKB-KW"/>
</dbReference>
<dbReference type="GO" id="GO:0019698">
    <property type="term" value="P:D-galacturonate catabolic process"/>
    <property type="evidence" value="ECO:0007669"/>
    <property type="project" value="TreeGrafter"/>
</dbReference>
<organism evidence="3 4">
    <name type="scientific">Desulfatitalea alkaliphila</name>
    <dbReference type="NCBI Taxonomy" id="2929485"/>
    <lineage>
        <taxon>Bacteria</taxon>
        <taxon>Pseudomonadati</taxon>
        <taxon>Thermodesulfobacteriota</taxon>
        <taxon>Desulfobacteria</taxon>
        <taxon>Desulfobacterales</taxon>
        <taxon>Desulfosarcinaceae</taxon>
        <taxon>Desulfatitalea</taxon>
    </lineage>
</organism>
<proteinExistence type="predicted"/>
<evidence type="ECO:0000256" key="1">
    <source>
        <dbReference type="ARBA" id="ARBA00023239"/>
    </source>
</evidence>
<dbReference type="InterPro" id="IPR044144">
    <property type="entry name" value="SAF_UxaA/GarD"/>
</dbReference>
<dbReference type="InterPro" id="IPR013974">
    <property type="entry name" value="SAF"/>
</dbReference>
<dbReference type="SMART" id="SM00858">
    <property type="entry name" value="SAF"/>
    <property type="match status" value="1"/>
</dbReference>
<dbReference type="AlphaFoldDB" id="A0AA41UKH1"/>
<comment type="caution">
    <text evidence="3">The sequence shown here is derived from an EMBL/GenBank/DDBJ whole genome shotgun (WGS) entry which is preliminary data.</text>
</comment>
<evidence type="ECO:0000313" key="4">
    <source>
        <dbReference type="Proteomes" id="UP001165427"/>
    </source>
</evidence>
<gene>
    <name evidence="3" type="ORF">MRX98_17095</name>
</gene>
<dbReference type="CDD" id="cd11613">
    <property type="entry name" value="SAF_AH_GD"/>
    <property type="match status" value="1"/>
</dbReference>
<keyword evidence="1" id="KW-0456">Lyase</keyword>
<dbReference type="RefSeq" id="WP_246912847.1">
    <property type="nucleotide sequence ID" value="NZ_JALJRB010000023.1"/>
</dbReference>
<feature type="domain" description="SAF" evidence="2">
    <location>
        <begin position="12"/>
        <end position="84"/>
    </location>
</feature>
<dbReference type="Proteomes" id="UP001165427">
    <property type="component" value="Unassembled WGS sequence"/>
</dbReference>
<dbReference type="PANTHER" id="PTHR30536">
    <property type="entry name" value="ALTRONATE/GALACTARATE DEHYDRATASE"/>
    <property type="match status" value="1"/>
</dbReference>
<keyword evidence="3" id="KW-0378">Hydrolase</keyword>
<accession>A0AA41UKH1</accession>
<dbReference type="GO" id="GO:0016829">
    <property type="term" value="F:lyase activity"/>
    <property type="evidence" value="ECO:0007669"/>
    <property type="project" value="UniProtKB-KW"/>
</dbReference>
<evidence type="ECO:0000259" key="2">
    <source>
        <dbReference type="SMART" id="SM00858"/>
    </source>
</evidence>
<sequence length="90" mass="8845">MAGNAILIDVVDNVAVTVVPVAAGEVVVGAGIDGVTACEAIPRHHKVALVAIAAGAPVVKYGEAIGRATVAIGAGAWVHTHNMAVDKEAG</sequence>
<protein>
    <submittedName>
        <fullName evidence="3">UxaA family hydrolase</fullName>
    </submittedName>
</protein>
<dbReference type="Gene3D" id="2.30.130.110">
    <property type="match status" value="1"/>
</dbReference>
<dbReference type="InterPro" id="IPR052172">
    <property type="entry name" value="UxaA_altronate/galactarate_dh"/>
</dbReference>
<reference evidence="3" key="1">
    <citation type="submission" date="2022-04" db="EMBL/GenBank/DDBJ databases">
        <title>Desulfatitalea alkaliphila sp. nov., a novel anaerobic sulfate-reducing bacterium isolated from terrestrial mud volcano, Taman Peninsula, Russia.</title>
        <authorList>
            <person name="Khomyakova M.A."/>
            <person name="Merkel A.Y."/>
            <person name="Slobodkin A.I."/>
        </authorList>
    </citation>
    <scope>NUCLEOTIDE SEQUENCE</scope>
    <source>
        <strain evidence="3">M08but</strain>
    </source>
</reference>
<evidence type="ECO:0000313" key="3">
    <source>
        <dbReference type="EMBL" id="MCJ8502304.1"/>
    </source>
</evidence>
<name>A0AA41UKH1_9BACT</name>
<dbReference type="EMBL" id="JALJRB010000023">
    <property type="protein sequence ID" value="MCJ8502304.1"/>
    <property type="molecule type" value="Genomic_DNA"/>
</dbReference>
<keyword evidence="4" id="KW-1185">Reference proteome</keyword>